<keyword evidence="2" id="KW-0472">Membrane</keyword>
<keyword evidence="2" id="KW-0812">Transmembrane</keyword>
<feature type="transmembrane region" description="Helical" evidence="2">
    <location>
        <begin position="68"/>
        <end position="88"/>
    </location>
</feature>
<reference evidence="5 6" key="1">
    <citation type="submission" date="2019-01" db="EMBL/GenBank/DDBJ databases">
        <title>Nocardioides guangzhouensis sp. nov., an actinobacterium isolated from soil.</title>
        <authorList>
            <person name="Fu Y."/>
            <person name="Cai Y."/>
            <person name="Lin Z."/>
            <person name="Chen P."/>
        </authorList>
    </citation>
    <scope>NUCLEOTIDE SEQUENCE [LARGE SCALE GENOMIC DNA]</scope>
    <source>
        <strain evidence="5 6">NBRC 105384</strain>
    </source>
</reference>
<dbReference type="SUPFAM" id="SSF56524">
    <property type="entry name" value="Oxidoreductase molybdopterin-binding domain"/>
    <property type="match status" value="1"/>
</dbReference>
<dbReference type="RefSeq" id="WP_129989196.1">
    <property type="nucleotide sequence ID" value="NZ_SDPU01000035.1"/>
</dbReference>
<gene>
    <name evidence="5" type="ORF">ETU37_20410</name>
</gene>
<dbReference type="Gene3D" id="3.90.420.10">
    <property type="entry name" value="Oxidoreductase, molybdopterin-binding domain"/>
    <property type="match status" value="1"/>
</dbReference>
<feature type="region of interest" description="Disordered" evidence="1">
    <location>
        <begin position="492"/>
        <end position="522"/>
    </location>
</feature>
<dbReference type="PANTHER" id="PTHR19372:SF7">
    <property type="entry name" value="SULFITE OXIDASE, MITOCHONDRIAL"/>
    <property type="match status" value="1"/>
</dbReference>
<dbReference type="SUPFAM" id="SSF81296">
    <property type="entry name" value="E set domains"/>
    <property type="match status" value="1"/>
</dbReference>
<dbReference type="GO" id="GO:0008482">
    <property type="term" value="F:sulfite oxidase activity"/>
    <property type="evidence" value="ECO:0007669"/>
    <property type="project" value="TreeGrafter"/>
</dbReference>
<feature type="transmembrane region" description="Helical" evidence="2">
    <location>
        <begin position="125"/>
        <end position="146"/>
    </location>
</feature>
<dbReference type="OrthoDB" id="9795587at2"/>
<dbReference type="GO" id="GO:0020037">
    <property type="term" value="F:heme binding"/>
    <property type="evidence" value="ECO:0007669"/>
    <property type="project" value="TreeGrafter"/>
</dbReference>
<dbReference type="InterPro" id="IPR036374">
    <property type="entry name" value="OxRdtase_Mopterin-bd_sf"/>
</dbReference>
<keyword evidence="2" id="KW-1133">Transmembrane helix</keyword>
<evidence type="ECO:0000313" key="5">
    <source>
        <dbReference type="EMBL" id="RYU09431.1"/>
    </source>
</evidence>
<evidence type="ECO:0000256" key="2">
    <source>
        <dbReference type="SAM" id="Phobius"/>
    </source>
</evidence>
<dbReference type="Proteomes" id="UP000291189">
    <property type="component" value="Unassembled WGS sequence"/>
</dbReference>
<dbReference type="PROSITE" id="PS51318">
    <property type="entry name" value="TAT"/>
    <property type="match status" value="1"/>
</dbReference>
<evidence type="ECO:0000313" key="6">
    <source>
        <dbReference type="Proteomes" id="UP000291189"/>
    </source>
</evidence>
<accession>A0A4Q5IWX7</accession>
<feature type="chain" id="PRO_5020904459" evidence="3">
    <location>
        <begin position="30"/>
        <end position="522"/>
    </location>
</feature>
<dbReference type="GO" id="GO:0006790">
    <property type="term" value="P:sulfur compound metabolic process"/>
    <property type="evidence" value="ECO:0007669"/>
    <property type="project" value="TreeGrafter"/>
</dbReference>
<proteinExistence type="predicted"/>
<comment type="caution">
    <text evidence="5">The sequence shown here is derived from an EMBL/GenBank/DDBJ whole genome shotgun (WGS) entry which is preliminary data.</text>
</comment>
<dbReference type="EMBL" id="SDPU01000035">
    <property type="protein sequence ID" value="RYU09431.1"/>
    <property type="molecule type" value="Genomic_DNA"/>
</dbReference>
<sequence length="522" mass="54496">MTTRGNLLAGGLAGLLAGAAAVAVSEAVAAALDGVTSPLLAVANRAVDAAPRPVKEWAVATFGTADKAVLIGGVIGTVAVIAVVAGAVGVRRPRVALGAFVLLALVATAAALTDRAATAGPAARVLPAVVLLLVGFGSLTWLLGTLRRPARPPVMLPTGVPGDDLPAAFDRRVFLRAAAAVAVAASAGGLAARALGGSAAAAARADLTVPRPTVPAPPLPTGVDLGVDGLTPYLTSNRDFYRVDTALRVPDVPLDGWTLRIHGMVDKELTLTFQDLLERRLVEDRITLTCVSNEVGGEYVGNAAWIGVPMRDLLEEAGVQAGADAVKSTSADDFTVGTPLEVLQDPQRNALVAIAMNGEPLPLEHGFPARMVTPGLYGYVSATKWLVDLEVTRFADFQAYWTTRGYSAQAPIKTSSRIDVPRSFARLKKGRNAVAGVAWSQDRGIAKVEVRVDGGAWQEADLAAADNVNTWRQWVYRWDAEPGSHKLEVRATDRSGYTQTSERTPIAPDGSTGWHSVDVVVG</sequence>
<dbReference type="AlphaFoldDB" id="A0A4Q5IWX7"/>
<keyword evidence="3" id="KW-0732">Signal</keyword>
<dbReference type="InterPro" id="IPR006311">
    <property type="entry name" value="TAT_signal"/>
</dbReference>
<evidence type="ECO:0000259" key="4">
    <source>
        <dbReference type="Pfam" id="PF00174"/>
    </source>
</evidence>
<evidence type="ECO:0000256" key="3">
    <source>
        <dbReference type="SAM" id="SignalP"/>
    </source>
</evidence>
<feature type="domain" description="Oxidoreductase molybdopterin-binding" evidence="4">
    <location>
        <begin position="248"/>
        <end position="401"/>
    </location>
</feature>
<feature type="transmembrane region" description="Helical" evidence="2">
    <location>
        <begin position="95"/>
        <end position="113"/>
    </location>
</feature>
<evidence type="ECO:0000256" key="1">
    <source>
        <dbReference type="SAM" id="MobiDB-lite"/>
    </source>
</evidence>
<dbReference type="InterPro" id="IPR014756">
    <property type="entry name" value="Ig_E-set"/>
</dbReference>
<dbReference type="Pfam" id="PF00174">
    <property type="entry name" value="Oxidored_molyb"/>
    <property type="match status" value="1"/>
</dbReference>
<organism evidence="5 6">
    <name type="scientific">Nocardioides iriomotensis</name>
    <dbReference type="NCBI Taxonomy" id="715784"/>
    <lineage>
        <taxon>Bacteria</taxon>
        <taxon>Bacillati</taxon>
        <taxon>Actinomycetota</taxon>
        <taxon>Actinomycetes</taxon>
        <taxon>Propionibacteriales</taxon>
        <taxon>Nocardioidaceae</taxon>
        <taxon>Nocardioides</taxon>
    </lineage>
</organism>
<dbReference type="Gene3D" id="2.60.40.650">
    <property type="match status" value="1"/>
</dbReference>
<name>A0A4Q5IWX7_9ACTN</name>
<dbReference type="InterPro" id="IPR000572">
    <property type="entry name" value="OxRdtase_Mopterin-bd_dom"/>
</dbReference>
<dbReference type="GO" id="GO:0043546">
    <property type="term" value="F:molybdopterin cofactor binding"/>
    <property type="evidence" value="ECO:0007669"/>
    <property type="project" value="TreeGrafter"/>
</dbReference>
<feature type="signal peptide" evidence="3">
    <location>
        <begin position="1"/>
        <end position="29"/>
    </location>
</feature>
<dbReference type="PANTHER" id="PTHR19372">
    <property type="entry name" value="SULFITE REDUCTASE"/>
    <property type="match status" value="1"/>
</dbReference>
<keyword evidence="6" id="KW-1185">Reference proteome</keyword>
<protein>
    <submittedName>
        <fullName evidence="5">Molybdopterin-binding oxidoreductase</fullName>
    </submittedName>
</protein>